<gene>
    <name evidence="2" type="ORF">ACFO5Q_06695</name>
</gene>
<organism evidence="2 3">
    <name type="scientific">Kordiimonas lipolytica</name>
    <dbReference type="NCBI Taxonomy" id="1662421"/>
    <lineage>
        <taxon>Bacteria</taxon>
        <taxon>Pseudomonadati</taxon>
        <taxon>Pseudomonadota</taxon>
        <taxon>Alphaproteobacteria</taxon>
        <taxon>Kordiimonadales</taxon>
        <taxon>Kordiimonadaceae</taxon>
        <taxon>Kordiimonas</taxon>
    </lineage>
</organism>
<name>A0ABV8U9R5_9PROT</name>
<sequence>MVDKKSANQTPSGEPQDQPEDHVDALSQEIAKLLSSLVGTVKSASGDGEGKAGQEALYVVIELIQALLNDIKAHEKPTLADRILTVIAEWKLVMAAGNTLDMSTVYSQSEHLMKKLDSVAEGATKAGIVDIYAYGGTAAENAMAVLMETVHLKPKPIVVPKTEAH</sequence>
<keyword evidence="3" id="KW-1185">Reference proteome</keyword>
<evidence type="ECO:0000313" key="2">
    <source>
        <dbReference type="EMBL" id="MFC4347531.1"/>
    </source>
</evidence>
<evidence type="ECO:0000256" key="1">
    <source>
        <dbReference type="SAM" id="MobiDB-lite"/>
    </source>
</evidence>
<proteinExistence type="predicted"/>
<reference evidence="3" key="1">
    <citation type="journal article" date="2019" name="Int. J. Syst. Evol. Microbiol.">
        <title>The Global Catalogue of Microorganisms (GCM) 10K type strain sequencing project: providing services to taxonomists for standard genome sequencing and annotation.</title>
        <authorList>
            <consortium name="The Broad Institute Genomics Platform"/>
            <consortium name="The Broad Institute Genome Sequencing Center for Infectious Disease"/>
            <person name="Wu L."/>
            <person name="Ma J."/>
        </authorList>
    </citation>
    <scope>NUCLEOTIDE SEQUENCE [LARGE SCALE GENOMIC DNA]</scope>
    <source>
        <strain evidence="3">CGMCC 1.15304</strain>
    </source>
</reference>
<feature type="region of interest" description="Disordered" evidence="1">
    <location>
        <begin position="1"/>
        <end position="22"/>
    </location>
</feature>
<evidence type="ECO:0000313" key="3">
    <source>
        <dbReference type="Proteomes" id="UP001595776"/>
    </source>
</evidence>
<accession>A0ABV8U9R5</accession>
<protein>
    <submittedName>
        <fullName evidence="2">Uncharacterized protein</fullName>
    </submittedName>
</protein>
<dbReference type="RefSeq" id="WP_068153265.1">
    <property type="nucleotide sequence ID" value="NZ_JBHSCR010000003.1"/>
</dbReference>
<comment type="caution">
    <text evidence="2">The sequence shown here is derived from an EMBL/GenBank/DDBJ whole genome shotgun (WGS) entry which is preliminary data.</text>
</comment>
<dbReference type="Proteomes" id="UP001595776">
    <property type="component" value="Unassembled WGS sequence"/>
</dbReference>
<dbReference type="EMBL" id="JBHSCR010000003">
    <property type="protein sequence ID" value="MFC4347531.1"/>
    <property type="molecule type" value="Genomic_DNA"/>
</dbReference>